<dbReference type="EMBL" id="CP165644">
    <property type="protein sequence ID" value="XDU66381.1"/>
    <property type="molecule type" value="Genomic_DNA"/>
</dbReference>
<proteinExistence type="predicted"/>
<dbReference type="InterPro" id="IPR024291">
    <property type="entry name" value="DUF3829"/>
</dbReference>
<dbReference type="RefSeq" id="WP_369710737.1">
    <property type="nucleotide sequence ID" value="NZ_CP165644.1"/>
</dbReference>
<dbReference type="AlphaFoldDB" id="A0AB39VEQ9"/>
<organism evidence="1">
    <name type="scientific">Leptotrichia rugosa</name>
    <dbReference type="NCBI Taxonomy" id="3239302"/>
    <lineage>
        <taxon>Bacteria</taxon>
        <taxon>Fusobacteriati</taxon>
        <taxon>Fusobacteriota</taxon>
        <taxon>Fusobacteriia</taxon>
        <taxon>Fusobacteriales</taxon>
        <taxon>Leptotrichiaceae</taxon>
        <taxon>Leptotrichia</taxon>
    </lineage>
</organism>
<reference evidence="1" key="1">
    <citation type="submission" date="2024-07" db="EMBL/GenBank/DDBJ databases">
        <authorList>
            <person name="Li X.-J."/>
            <person name="Wang X."/>
        </authorList>
    </citation>
    <scope>NUCLEOTIDE SEQUENCE</scope>
    <source>
        <strain evidence="1">HSP-334</strain>
    </source>
</reference>
<evidence type="ECO:0000313" key="1">
    <source>
        <dbReference type="EMBL" id="XDU66381.1"/>
    </source>
</evidence>
<name>A0AB39VEQ9_9FUSO</name>
<dbReference type="Pfam" id="PF12889">
    <property type="entry name" value="DUF3829"/>
    <property type="match status" value="1"/>
</dbReference>
<protein>
    <submittedName>
        <fullName evidence="1">DUF3829 domain-containing protein</fullName>
    </submittedName>
</protein>
<sequence>MKKIGLLILVMLSLVIMTKFVKVEKVQKNVKTKEQALLETNKVKYNKHIRFYNRILSIDKGLLYYFEDAGMERTIDRSQSEDIELNIPIDQEFINKLKTLEESNDKKDDLDKKAIAMLPVLEKMLPISESMKNYYKNKQYLKDNFSLGENLHGQLLDNLEKYNSVAKAYKEAFEKKSKEVKNLMEKDYDKRKFFITYRQLVYIDSGEDFINEIRRQKLDASNFTIKGNDKDFKKIFDKIDKSLLKLEKSVKNGKQMKKEGFDLNDHNVFITKAKIFKDSANRFITRIKKKEKATYSSVSDGFYAQTEEGTPENVVATFNEVVKEHNRLLVKQLKNKK</sequence>
<gene>
    <name evidence="1" type="ORF">AB8B22_08175</name>
</gene>
<accession>A0AB39VEQ9</accession>
<dbReference type="KEGG" id="lrug:AB8B22_08175"/>